<organism evidence="1 2">
    <name type="scientific">Novipirellula caenicola</name>
    <dbReference type="NCBI Taxonomy" id="1536901"/>
    <lineage>
        <taxon>Bacteria</taxon>
        <taxon>Pseudomonadati</taxon>
        <taxon>Planctomycetota</taxon>
        <taxon>Planctomycetia</taxon>
        <taxon>Pirellulales</taxon>
        <taxon>Pirellulaceae</taxon>
        <taxon>Novipirellula</taxon>
    </lineage>
</organism>
<proteinExistence type="predicted"/>
<dbReference type="Proteomes" id="UP001416858">
    <property type="component" value="Unassembled WGS sequence"/>
</dbReference>
<reference evidence="1 2" key="1">
    <citation type="submission" date="2024-02" db="EMBL/GenBank/DDBJ databases">
        <title>Rhodopirellula caenicola NBRC 110016.</title>
        <authorList>
            <person name="Ichikawa N."/>
            <person name="Katano-Makiyama Y."/>
            <person name="Hidaka K."/>
        </authorList>
    </citation>
    <scope>NUCLEOTIDE SEQUENCE [LARGE SCALE GENOMIC DNA]</scope>
    <source>
        <strain evidence="1 2">NBRC 110016</strain>
    </source>
</reference>
<sequence>MLDFPTIRIIHRTSQRNPRTANDNLHRRSGLAKLGHHNVNRRIAVTSTVTRLSLLNDTTLNGTTMLRLLALPLVIGLGIVRCANLDAQDGGGGIACGVTLELDYVASVLIQPDVTRDTDLADDSNPVRRGKAPITLTLIDQTSKASPFLLSVWTKSNIDRSKLRLIVIDDKDALVAVLQSKVQFSEREQGQLVTFSGSLTKDCAPTSRIHVVQLLSSKGFCRPFVHPRNEEGG</sequence>
<comment type="caution">
    <text evidence="1">The sequence shown here is derived from an EMBL/GenBank/DDBJ whole genome shotgun (WGS) entry which is preliminary data.</text>
</comment>
<dbReference type="EMBL" id="BAABRO010000002">
    <property type="protein sequence ID" value="GAA5505593.1"/>
    <property type="molecule type" value="Genomic_DNA"/>
</dbReference>
<name>A0ABP9VN38_9BACT</name>
<accession>A0ABP9VN38</accession>
<keyword evidence="2" id="KW-1185">Reference proteome</keyword>
<gene>
    <name evidence="1" type="ORF">Rcae01_01038</name>
</gene>
<evidence type="ECO:0000313" key="1">
    <source>
        <dbReference type="EMBL" id="GAA5505593.1"/>
    </source>
</evidence>
<protein>
    <submittedName>
        <fullName evidence="1">Uncharacterized protein</fullName>
    </submittedName>
</protein>
<evidence type="ECO:0000313" key="2">
    <source>
        <dbReference type="Proteomes" id="UP001416858"/>
    </source>
</evidence>